<accession>X1H411</accession>
<name>X1H411_9ZZZZ</name>
<dbReference type="Pfam" id="PF01370">
    <property type="entry name" value="Epimerase"/>
    <property type="match status" value="1"/>
</dbReference>
<protein>
    <recommendedName>
        <fullName evidence="3">NAD-dependent epimerase/dehydratase domain-containing protein</fullName>
    </recommendedName>
</protein>
<keyword evidence="2" id="KW-0119">Carbohydrate metabolism</keyword>
<dbReference type="Gene3D" id="3.40.50.720">
    <property type="entry name" value="NAD(P)-binding Rossmann-like Domain"/>
    <property type="match status" value="1"/>
</dbReference>
<dbReference type="PANTHER" id="PTHR43103:SF3">
    <property type="entry name" value="ADP-L-GLYCERO-D-MANNO-HEPTOSE-6-EPIMERASE"/>
    <property type="match status" value="1"/>
</dbReference>
<organism evidence="4">
    <name type="scientific">marine sediment metagenome</name>
    <dbReference type="NCBI Taxonomy" id="412755"/>
    <lineage>
        <taxon>unclassified sequences</taxon>
        <taxon>metagenomes</taxon>
        <taxon>ecological metagenomes</taxon>
    </lineage>
</organism>
<gene>
    <name evidence="4" type="ORF">S03H2_33464</name>
</gene>
<dbReference type="AlphaFoldDB" id="X1H411"/>
<dbReference type="PANTHER" id="PTHR43103">
    <property type="entry name" value="NUCLEOSIDE-DIPHOSPHATE-SUGAR EPIMERASE"/>
    <property type="match status" value="1"/>
</dbReference>
<sequence length="215" mass="24624">MIVVTGGGGFIGSAIIWKLNEKGFEKILVVDVLKKTNTYKNLVNLQFSDYLDKVSFVEKIEEEAFNEKIDGIIHMGACSDTTERDKDYLMRNNYEYTKRLAVWAMERNKRFVYASSGATYGDGKQGFSDDHTLLNSLKPLNMYGDSKHLFDLWALRNGYLKSIAGLKYFNVFGPNEYHKGNMRSMVHKAFCEITSTGKVKLFKFNSHDYKDGEQV</sequence>
<feature type="domain" description="NAD-dependent epimerase/dehydratase" evidence="3">
    <location>
        <begin position="2"/>
        <end position="203"/>
    </location>
</feature>
<evidence type="ECO:0000256" key="1">
    <source>
        <dbReference type="ARBA" id="ARBA00022857"/>
    </source>
</evidence>
<dbReference type="InterPro" id="IPR001509">
    <property type="entry name" value="Epimerase_deHydtase"/>
</dbReference>
<evidence type="ECO:0000259" key="3">
    <source>
        <dbReference type="Pfam" id="PF01370"/>
    </source>
</evidence>
<proteinExistence type="predicted"/>
<dbReference type="SUPFAM" id="SSF51735">
    <property type="entry name" value="NAD(P)-binding Rossmann-fold domains"/>
    <property type="match status" value="1"/>
</dbReference>
<keyword evidence="1" id="KW-0521">NADP</keyword>
<reference evidence="4" key="1">
    <citation type="journal article" date="2014" name="Front. Microbiol.">
        <title>High frequency of phylogenetically diverse reductive dehalogenase-homologous genes in deep subseafloor sedimentary metagenomes.</title>
        <authorList>
            <person name="Kawai M."/>
            <person name="Futagami T."/>
            <person name="Toyoda A."/>
            <person name="Takaki Y."/>
            <person name="Nishi S."/>
            <person name="Hori S."/>
            <person name="Arai W."/>
            <person name="Tsubouchi T."/>
            <person name="Morono Y."/>
            <person name="Uchiyama I."/>
            <person name="Ito T."/>
            <person name="Fujiyama A."/>
            <person name="Inagaki F."/>
            <person name="Takami H."/>
        </authorList>
    </citation>
    <scope>NUCLEOTIDE SEQUENCE</scope>
    <source>
        <strain evidence="4">Expedition CK06-06</strain>
    </source>
</reference>
<dbReference type="InterPro" id="IPR036291">
    <property type="entry name" value="NAD(P)-bd_dom_sf"/>
</dbReference>
<evidence type="ECO:0000256" key="2">
    <source>
        <dbReference type="ARBA" id="ARBA00023277"/>
    </source>
</evidence>
<feature type="non-terminal residue" evidence="4">
    <location>
        <position position="215"/>
    </location>
</feature>
<evidence type="ECO:0000313" key="4">
    <source>
        <dbReference type="EMBL" id="GAH48584.1"/>
    </source>
</evidence>
<dbReference type="EMBL" id="BARU01020364">
    <property type="protein sequence ID" value="GAH48584.1"/>
    <property type="molecule type" value="Genomic_DNA"/>
</dbReference>
<comment type="caution">
    <text evidence="4">The sequence shown here is derived from an EMBL/GenBank/DDBJ whole genome shotgun (WGS) entry which is preliminary data.</text>
</comment>